<keyword evidence="3" id="KW-1185">Reference proteome</keyword>
<name>A0A484GVJ5_SOUCH</name>
<gene>
    <name evidence="2" type="ORF">DBR06_SOUSAS7610021</name>
</gene>
<feature type="non-terminal residue" evidence="2">
    <location>
        <position position="120"/>
    </location>
</feature>
<proteinExistence type="predicted"/>
<protein>
    <submittedName>
        <fullName evidence="2">Uncharacterized protein</fullName>
    </submittedName>
</protein>
<feature type="compositionally biased region" description="Polar residues" evidence="1">
    <location>
        <begin position="45"/>
        <end position="56"/>
    </location>
</feature>
<comment type="caution">
    <text evidence="2">The sequence shown here is derived from an EMBL/GenBank/DDBJ whole genome shotgun (WGS) entry which is preliminary data.</text>
</comment>
<evidence type="ECO:0000256" key="1">
    <source>
        <dbReference type="SAM" id="MobiDB-lite"/>
    </source>
</evidence>
<sequence length="120" mass="13604">QKPKQPTKPQPPRLCWALPFGQLTGHSPEAEHSVLSLFKSTSSSDHNGNQSQVTTQRRIHGNIKRKDTEMMLQWLQQEKETCSLEWVQGCLGCSQERRGTLAVPEEFGDAITRPREHTTP</sequence>
<dbReference type="EMBL" id="QWLN02004211">
    <property type="protein sequence ID" value="TEA39196.1"/>
    <property type="molecule type" value="Genomic_DNA"/>
</dbReference>
<feature type="non-terminal residue" evidence="2">
    <location>
        <position position="1"/>
    </location>
</feature>
<feature type="region of interest" description="Disordered" evidence="1">
    <location>
        <begin position="40"/>
        <end position="62"/>
    </location>
</feature>
<reference evidence="2 3" key="1">
    <citation type="journal article" date="2018" name="Genomics">
        <title>Molecular footprints of inshore aquatic adaptation in Indo-Pacific humpback dolphin (Sousa chinensis).</title>
        <authorList>
            <person name="Ming Y."/>
            <person name="Jian J."/>
            <person name="Yu F."/>
            <person name="Yu X."/>
            <person name="Wang J."/>
            <person name="Liu W."/>
        </authorList>
    </citation>
    <scope>NUCLEOTIDE SEQUENCE [LARGE SCALE GENOMIC DNA]</scope>
    <source>
        <strain evidence="2">MY-2018</strain>
        <tissue evidence="2">Skin</tissue>
    </source>
</reference>
<evidence type="ECO:0000313" key="2">
    <source>
        <dbReference type="EMBL" id="TEA39196.1"/>
    </source>
</evidence>
<dbReference type="AlphaFoldDB" id="A0A484GVJ5"/>
<evidence type="ECO:0000313" key="3">
    <source>
        <dbReference type="Proteomes" id="UP000295264"/>
    </source>
</evidence>
<accession>A0A484GVJ5</accession>
<organism evidence="2 3">
    <name type="scientific">Sousa chinensis</name>
    <name type="common">Indo-pacific humpbacked dolphin</name>
    <name type="synonym">Steno chinensis</name>
    <dbReference type="NCBI Taxonomy" id="103600"/>
    <lineage>
        <taxon>Eukaryota</taxon>
        <taxon>Metazoa</taxon>
        <taxon>Chordata</taxon>
        <taxon>Craniata</taxon>
        <taxon>Vertebrata</taxon>
        <taxon>Euteleostomi</taxon>
        <taxon>Mammalia</taxon>
        <taxon>Eutheria</taxon>
        <taxon>Laurasiatheria</taxon>
        <taxon>Artiodactyla</taxon>
        <taxon>Whippomorpha</taxon>
        <taxon>Cetacea</taxon>
        <taxon>Odontoceti</taxon>
        <taxon>Delphinidae</taxon>
        <taxon>Sousa</taxon>
    </lineage>
</organism>
<dbReference type="Proteomes" id="UP000295264">
    <property type="component" value="Unassembled WGS sequence"/>
</dbReference>